<sequence>MGEVSNYHQDATVMRKDAQSSGARLPSNNFQQYLSFMAATKAGSTKDASSPSVNTTLQNSRSTCPAANPPVVPAFASPASSPVLPPMKPAFKNTSAVFDDDDPSLSYFRCGGIWTQDPRDIEAICWNLVQAAVSLHVDGAYGLQWRRLPEKLPTPTEQDAKLTFEQRMLCLGLLLRHYKIFAHRMMLQQDLEETLVLIYTRLFQTCQFGIHLRKMPEEYREFIVKALQAGAEPSSMHAVPASRSSATDNHNWRSNKRPLYLSAESSGSPPSKRISLRSPQMWEDPSLTPANLLHTNGMHATSPQTPQRKELSRIYLPHALSPNPLLQTSATPTSRAEHVEAVVGQARHGVQRSKEENVETKAAAEMITSKSTARSAENVESRASQGLEWEAWTTLEARSDAQ</sequence>
<evidence type="ECO:0000313" key="2">
    <source>
        <dbReference type="EMBL" id="KAF1966751.1"/>
    </source>
</evidence>
<dbReference type="EMBL" id="ML976742">
    <property type="protein sequence ID" value="KAF1966751.1"/>
    <property type="molecule type" value="Genomic_DNA"/>
</dbReference>
<reference evidence="2" key="1">
    <citation type="journal article" date="2020" name="Stud. Mycol.">
        <title>101 Dothideomycetes genomes: a test case for predicting lifestyles and emergence of pathogens.</title>
        <authorList>
            <person name="Haridas S."/>
            <person name="Albert R."/>
            <person name="Binder M."/>
            <person name="Bloem J."/>
            <person name="Labutti K."/>
            <person name="Salamov A."/>
            <person name="Andreopoulos B."/>
            <person name="Baker S."/>
            <person name="Barry K."/>
            <person name="Bills G."/>
            <person name="Bluhm B."/>
            <person name="Cannon C."/>
            <person name="Castanera R."/>
            <person name="Culley D."/>
            <person name="Daum C."/>
            <person name="Ezra D."/>
            <person name="Gonzalez J."/>
            <person name="Henrissat B."/>
            <person name="Kuo A."/>
            <person name="Liang C."/>
            <person name="Lipzen A."/>
            <person name="Lutzoni F."/>
            <person name="Magnuson J."/>
            <person name="Mondo S."/>
            <person name="Nolan M."/>
            <person name="Ohm R."/>
            <person name="Pangilinan J."/>
            <person name="Park H.-J."/>
            <person name="Ramirez L."/>
            <person name="Alfaro M."/>
            <person name="Sun H."/>
            <person name="Tritt A."/>
            <person name="Yoshinaga Y."/>
            <person name="Zwiers L.-H."/>
            <person name="Turgeon B."/>
            <person name="Goodwin S."/>
            <person name="Spatafora J."/>
            <person name="Crous P."/>
            <person name="Grigoriev I."/>
        </authorList>
    </citation>
    <scope>NUCLEOTIDE SEQUENCE</scope>
    <source>
        <strain evidence="2">CBS 107.79</strain>
    </source>
</reference>
<proteinExistence type="predicted"/>
<dbReference type="Proteomes" id="UP000800036">
    <property type="component" value="Unassembled WGS sequence"/>
</dbReference>
<accession>A0A6A5UP96</accession>
<feature type="region of interest" description="Disordered" evidence="1">
    <location>
        <begin position="346"/>
        <end position="385"/>
    </location>
</feature>
<feature type="region of interest" description="Disordered" evidence="1">
    <location>
        <begin position="44"/>
        <end position="65"/>
    </location>
</feature>
<feature type="region of interest" description="Disordered" evidence="1">
    <location>
        <begin position="234"/>
        <end position="309"/>
    </location>
</feature>
<evidence type="ECO:0000313" key="3">
    <source>
        <dbReference type="Proteomes" id="UP000800036"/>
    </source>
</evidence>
<keyword evidence="3" id="KW-1185">Reference proteome</keyword>
<feature type="region of interest" description="Disordered" evidence="1">
    <location>
        <begin position="1"/>
        <end position="25"/>
    </location>
</feature>
<gene>
    <name evidence="2" type="ORF">BU23DRAFT_661753</name>
</gene>
<organism evidence="2 3">
    <name type="scientific">Bimuria novae-zelandiae CBS 107.79</name>
    <dbReference type="NCBI Taxonomy" id="1447943"/>
    <lineage>
        <taxon>Eukaryota</taxon>
        <taxon>Fungi</taxon>
        <taxon>Dikarya</taxon>
        <taxon>Ascomycota</taxon>
        <taxon>Pezizomycotina</taxon>
        <taxon>Dothideomycetes</taxon>
        <taxon>Pleosporomycetidae</taxon>
        <taxon>Pleosporales</taxon>
        <taxon>Massarineae</taxon>
        <taxon>Didymosphaeriaceae</taxon>
        <taxon>Bimuria</taxon>
    </lineage>
</organism>
<evidence type="ECO:0000256" key="1">
    <source>
        <dbReference type="SAM" id="MobiDB-lite"/>
    </source>
</evidence>
<dbReference type="OrthoDB" id="3687816at2759"/>
<protein>
    <submittedName>
        <fullName evidence="2">Uncharacterized protein</fullName>
    </submittedName>
</protein>
<name>A0A6A5UP96_9PLEO</name>
<feature type="compositionally biased region" description="Polar residues" evidence="1">
    <location>
        <begin position="44"/>
        <end position="63"/>
    </location>
</feature>
<dbReference type="AlphaFoldDB" id="A0A6A5UP96"/>